<dbReference type="SMART" id="SM00249">
    <property type="entry name" value="PHD"/>
    <property type="match status" value="2"/>
</dbReference>
<evidence type="ECO:0000256" key="1">
    <source>
        <dbReference type="ARBA" id="ARBA00022723"/>
    </source>
</evidence>
<evidence type="ECO:0000256" key="5">
    <source>
        <dbReference type="SAM" id="MobiDB-lite"/>
    </source>
</evidence>
<feature type="region of interest" description="Disordered" evidence="5">
    <location>
        <begin position="267"/>
        <end position="298"/>
    </location>
</feature>
<dbReference type="PANTHER" id="PTHR13793">
    <property type="entry name" value="PHD FINGER PROTEINS"/>
    <property type="match status" value="1"/>
</dbReference>
<evidence type="ECO:0000256" key="2">
    <source>
        <dbReference type="ARBA" id="ARBA00022771"/>
    </source>
</evidence>
<dbReference type="OrthoDB" id="20839at2759"/>
<dbReference type="SUPFAM" id="SSF57903">
    <property type="entry name" value="FYVE/PHD zinc finger"/>
    <property type="match status" value="1"/>
</dbReference>
<dbReference type="PROSITE" id="PS50016">
    <property type="entry name" value="ZF_PHD_2"/>
    <property type="match status" value="1"/>
</dbReference>
<evidence type="ECO:0000259" key="6">
    <source>
        <dbReference type="PROSITE" id="PS50016"/>
    </source>
</evidence>
<dbReference type="Gene3D" id="3.30.40.10">
    <property type="entry name" value="Zinc/RING finger domain, C3HC4 (zinc finger)"/>
    <property type="match status" value="2"/>
</dbReference>
<name>A0A835ZDB8_9STRA</name>
<dbReference type="InterPro" id="IPR011011">
    <property type="entry name" value="Znf_FYVE_PHD"/>
</dbReference>
<keyword evidence="9" id="KW-1185">Reference proteome</keyword>
<keyword evidence="1" id="KW-0479">Metal-binding</keyword>
<feature type="domain" description="PHD-type" evidence="7">
    <location>
        <begin position="97"/>
        <end position="233"/>
    </location>
</feature>
<feature type="domain" description="PHD-type" evidence="6">
    <location>
        <begin position="27"/>
        <end position="78"/>
    </location>
</feature>
<dbReference type="Proteomes" id="UP000664859">
    <property type="component" value="Unassembled WGS sequence"/>
</dbReference>
<keyword evidence="3" id="KW-0862">Zinc</keyword>
<comment type="caution">
    <text evidence="8">The sequence shown here is derived from an EMBL/GenBank/DDBJ whole genome shotgun (WGS) entry which is preliminary data.</text>
</comment>
<dbReference type="GO" id="GO:0008270">
    <property type="term" value="F:zinc ion binding"/>
    <property type="evidence" value="ECO:0007669"/>
    <property type="project" value="UniProtKB-KW"/>
</dbReference>
<feature type="non-terminal residue" evidence="8">
    <location>
        <position position="298"/>
    </location>
</feature>
<accession>A0A835ZDB8</accession>
<dbReference type="InterPro" id="IPR050701">
    <property type="entry name" value="Histone_Mod_Regulator"/>
</dbReference>
<evidence type="ECO:0000313" key="8">
    <source>
        <dbReference type="EMBL" id="KAG5190259.1"/>
    </source>
</evidence>
<dbReference type="InterPro" id="IPR019787">
    <property type="entry name" value="Znf_PHD-finger"/>
</dbReference>
<evidence type="ECO:0000256" key="4">
    <source>
        <dbReference type="PROSITE-ProRule" id="PRU00146"/>
    </source>
</evidence>
<reference evidence="8" key="1">
    <citation type="submission" date="2021-02" db="EMBL/GenBank/DDBJ databases">
        <title>First Annotated Genome of the Yellow-green Alga Tribonema minus.</title>
        <authorList>
            <person name="Mahan K.M."/>
        </authorList>
    </citation>
    <scope>NUCLEOTIDE SEQUENCE</scope>
    <source>
        <strain evidence="8">UTEX B ZZ1240</strain>
    </source>
</reference>
<dbReference type="InterPro" id="IPR001965">
    <property type="entry name" value="Znf_PHD"/>
</dbReference>
<dbReference type="GO" id="GO:0006357">
    <property type="term" value="P:regulation of transcription by RNA polymerase II"/>
    <property type="evidence" value="ECO:0007669"/>
    <property type="project" value="TreeGrafter"/>
</dbReference>
<dbReference type="EMBL" id="JAFCMP010000036">
    <property type="protein sequence ID" value="KAG5190259.1"/>
    <property type="molecule type" value="Genomic_DNA"/>
</dbReference>
<organism evidence="8 9">
    <name type="scientific">Tribonema minus</name>
    <dbReference type="NCBI Taxonomy" id="303371"/>
    <lineage>
        <taxon>Eukaryota</taxon>
        <taxon>Sar</taxon>
        <taxon>Stramenopiles</taxon>
        <taxon>Ochrophyta</taxon>
        <taxon>PX clade</taxon>
        <taxon>Xanthophyceae</taxon>
        <taxon>Tribonematales</taxon>
        <taxon>Tribonemataceae</taxon>
        <taxon>Tribonema</taxon>
    </lineage>
</organism>
<protein>
    <submittedName>
        <fullName evidence="8">Uncharacterized protein</fullName>
    </submittedName>
</protein>
<evidence type="ECO:0000256" key="3">
    <source>
        <dbReference type="ARBA" id="ARBA00022833"/>
    </source>
</evidence>
<dbReference type="Pfam" id="PF13832">
    <property type="entry name" value="zf-HC5HC2H_2"/>
    <property type="match status" value="1"/>
</dbReference>
<proteinExistence type="predicted"/>
<dbReference type="InterPro" id="IPR034732">
    <property type="entry name" value="EPHD"/>
</dbReference>
<evidence type="ECO:0000259" key="7">
    <source>
        <dbReference type="PROSITE" id="PS51805"/>
    </source>
</evidence>
<dbReference type="InterPro" id="IPR013083">
    <property type="entry name" value="Znf_RING/FYVE/PHD"/>
</dbReference>
<keyword evidence="2 4" id="KW-0863">Zinc-finger</keyword>
<dbReference type="PANTHER" id="PTHR13793:SF107">
    <property type="entry name" value="BROMODOMAIN-CONTAINING PROTEIN HOMOLOG"/>
    <property type="match status" value="1"/>
</dbReference>
<gene>
    <name evidence="8" type="ORF">JKP88DRAFT_299295</name>
</gene>
<sequence>MAIWSVRMESLRRERELQAAQVEEDADAVCCVCDAGDTARRDTIVFCDRCDLAVHVSCYRIAGALPEGAWYCRPCDAHIAAGGAASRCPQPNRGPHDITCALCPARGGAFAPADTPADAAAADAPRYGTDHGWVHVACARWLASQNPEVTETPGGEVSCAAFVAGLRLARAAGGGERCGFCEARDGALLRCVEPGCESRFHVPCARAHAETYMESARSCEETGQWRVYCPRHSAAHLESARAEAEQAEAARSESLAVASGGAAAAAAAAEGGAGGTGGKLPNRTALKKNTVSKKIPSG</sequence>
<dbReference type="PROSITE" id="PS51805">
    <property type="entry name" value="EPHD"/>
    <property type="match status" value="1"/>
</dbReference>
<dbReference type="Pfam" id="PF13831">
    <property type="entry name" value="PHD_2"/>
    <property type="match status" value="1"/>
</dbReference>
<dbReference type="AlphaFoldDB" id="A0A835ZDB8"/>
<evidence type="ECO:0000313" key="9">
    <source>
        <dbReference type="Proteomes" id="UP000664859"/>
    </source>
</evidence>